<dbReference type="EMBL" id="BAAASJ010000043">
    <property type="protein sequence ID" value="GAA2642460.1"/>
    <property type="molecule type" value="Genomic_DNA"/>
</dbReference>
<dbReference type="Proteomes" id="UP001500151">
    <property type="component" value="Unassembled WGS sequence"/>
</dbReference>
<feature type="region of interest" description="Disordered" evidence="1">
    <location>
        <begin position="57"/>
        <end position="121"/>
    </location>
</feature>
<feature type="region of interest" description="Disordered" evidence="1">
    <location>
        <begin position="1"/>
        <end position="29"/>
    </location>
</feature>
<gene>
    <name evidence="2" type="ORF">GCM10010307_45330</name>
</gene>
<evidence type="ECO:0000256" key="1">
    <source>
        <dbReference type="SAM" id="MobiDB-lite"/>
    </source>
</evidence>
<evidence type="ECO:0000313" key="3">
    <source>
        <dbReference type="Proteomes" id="UP001500151"/>
    </source>
</evidence>
<protein>
    <submittedName>
        <fullName evidence="2">Uncharacterized protein</fullName>
    </submittedName>
</protein>
<evidence type="ECO:0000313" key="2">
    <source>
        <dbReference type="EMBL" id="GAA2642460.1"/>
    </source>
</evidence>
<sequence>MFSAAGTRGLVGGVSFPKPAPSRNWGLRPQAPAQGWVVTRRVAAVSSSWLVAQFPAPLKNQSLRLAAPGESTRPGQTRTPNFPQLPTGPRPRTHHEPRGAGTARATTTHRQSPMNRTRHPP</sequence>
<organism evidence="2 3">
    <name type="scientific">Streptomyces vastus</name>
    <dbReference type="NCBI Taxonomy" id="285451"/>
    <lineage>
        <taxon>Bacteria</taxon>
        <taxon>Bacillati</taxon>
        <taxon>Actinomycetota</taxon>
        <taxon>Actinomycetes</taxon>
        <taxon>Kitasatosporales</taxon>
        <taxon>Streptomycetaceae</taxon>
        <taxon>Streptomyces</taxon>
    </lineage>
</organism>
<comment type="caution">
    <text evidence="2">The sequence shown here is derived from an EMBL/GenBank/DDBJ whole genome shotgun (WGS) entry which is preliminary data.</text>
</comment>
<feature type="compositionally biased region" description="Low complexity" evidence="1">
    <location>
        <begin position="99"/>
        <end position="108"/>
    </location>
</feature>
<keyword evidence="3" id="KW-1185">Reference proteome</keyword>
<reference evidence="2 3" key="1">
    <citation type="journal article" date="2019" name="Int. J. Syst. Evol. Microbiol.">
        <title>The Global Catalogue of Microorganisms (GCM) 10K type strain sequencing project: providing services to taxonomists for standard genome sequencing and annotation.</title>
        <authorList>
            <consortium name="The Broad Institute Genomics Platform"/>
            <consortium name="The Broad Institute Genome Sequencing Center for Infectious Disease"/>
            <person name="Wu L."/>
            <person name="Ma J."/>
        </authorList>
    </citation>
    <scope>NUCLEOTIDE SEQUENCE [LARGE SCALE GENOMIC DNA]</scope>
    <source>
        <strain evidence="2 3">JCM 4524</strain>
    </source>
</reference>
<feature type="compositionally biased region" description="Polar residues" evidence="1">
    <location>
        <begin position="73"/>
        <end position="84"/>
    </location>
</feature>
<name>A0ABN3R3G3_9ACTN</name>
<accession>A0ABN3R3G3</accession>
<proteinExistence type="predicted"/>